<keyword evidence="4 7" id="KW-0418">Kinase</keyword>
<evidence type="ECO:0000256" key="5">
    <source>
        <dbReference type="ARBA" id="ARBA00022840"/>
    </source>
</evidence>
<keyword evidence="3" id="KW-0547">Nucleotide-binding</keyword>
<evidence type="ECO:0000313" key="7">
    <source>
        <dbReference type="EMBL" id="MCT8973556.1"/>
    </source>
</evidence>
<dbReference type="GO" id="GO:0008478">
    <property type="term" value="F:pyridoxal kinase activity"/>
    <property type="evidence" value="ECO:0007669"/>
    <property type="project" value="UniProtKB-EC"/>
</dbReference>
<name>A0AAW5QZS6_9HYPH</name>
<organism evidence="7 8">
    <name type="scientific">Microbaculum marinisediminis</name>
    <dbReference type="NCBI Taxonomy" id="2931392"/>
    <lineage>
        <taxon>Bacteria</taxon>
        <taxon>Pseudomonadati</taxon>
        <taxon>Pseudomonadota</taxon>
        <taxon>Alphaproteobacteria</taxon>
        <taxon>Hyphomicrobiales</taxon>
        <taxon>Tepidamorphaceae</taxon>
        <taxon>Microbaculum</taxon>
    </lineage>
</organism>
<dbReference type="EMBL" id="JALIDZ010000008">
    <property type="protein sequence ID" value="MCT8973556.1"/>
    <property type="molecule type" value="Genomic_DNA"/>
</dbReference>
<dbReference type="EC" id="2.7.1.35" evidence="1"/>
<evidence type="ECO:0000256" key="1">
    <source>
        <dbReference type="ARBA" id="ARBA00012104"/>
    </source>
</evidence>
<dbReference type="GO" id="GO:0005829">
    <property type="term" value="C:cytosol"/>
    <property type="evidence" value="ECO:0007669"/>
    <property type="project" value="TreeGrafter"/>
</dbReference>
<dbReference type="PANTHER" id="PTHR10534">
    <property type="entry name" value="PYRIDOXAL KINASE"/>
    <property type="match status" value="1"/>
</dbReference>
<gene>
    <name evidence="7" type="ORF">MUB46_16970</name>
</gene>
<evidence type="ECO:0000256" key="3">
    <source>
        <dbReference type="ARBA" id="ARBA00022741"/>
    </source>
</evidence>
<evidence type="ECO:0000259" key="6">
    <source>
        <dbReference type="Pfam" id="PF08543"/>
    </source>
</evidence>
<evidence type="ECO:0000256" key="2">
    <source>
        <dbReference type="ARBA" id="ARBA00022679"/>
    </source>
</evidence>
<comment type="caution">
    <text evidence="7">The sequence shown here is derived from an EMBL/GenBank/DDBJ whole genome shotgun (WGS) entry which is preliminary data.</text>
</comment>
<feature type="domain" description="Pyridoxamine kinase/Phosphomethylpyrimidine kinase" evidence="6">
    <location>
        <begin position="90"/>
        <end position="258"/>
    </location>
</feature>
<dbReference type="SUPFAM" id="SSF53613">
    <property type="entry name" value="Ribokinase-like"/>
    <property type="match status" value="1"/>
</dbReference>
<dbReference type="InterPro" id="IPR013749">
    <property type="entry name" value="PM/HMP-P_kinase-1"/>
</dbReference>
<sequence>MATLLSISSWVARGHVGNAAIRFPLMRRGIDVVALPTVILAHHPGHARDVSRAEMPDILAMGQDILGSPSPHPVDGVLAGYVALAPQAVAIAGLVAEARAYREGIPMLLDPIVGDNGQLYVDPLIVDEIRANLVPMADIATPNVTELVALTAPKRIRKAPSLEEAEIVKLARKLPVPIVVVTSAPASGDGRSANIVITEDIAVRVETPTVDVHVHGTGDLLAGLILGETIGGGDIVPAVATASAIVHDVLAITARAGRDELAVVAAQKLIASPKTTAEVTML</sequence>
<dbReference type="Pfam" id="PF08543">
    <property type="entry name" value="Phos_pyr_kin"/>
    <property type="match status" value="1"/>
</dbReference>
<dbReference type="AlphaFoldDB" id="A0AAW5QZS6"/>
<dbReference type="GO" id="GO:0005524">
    <property type="term" value="F:ATP binding"/>
    <property type="evidence" value="ECO:0007669"/>
    <property type="project" value="UniProtKB-KW"/>
</dbReference>
<dbReference type="Proteomes" id="UP001320898">
    <property type="component" value="Unassembled WGS sequence"/>
</dbReference>
<keyword evidence="5" id="KW-0067">ATP-binding</keyword>
<evidence type="ECO:0000313" key="8">
    <source>
        <dbReference type="Proteomes" id="UP001320898"/>
    </source>
</evidence>
<dbReference type="PANTHER" id="PTHR10534:SF2">
    <property type="entry name" value="PYRIDOXAL KINASE"/>
    <property type="match status" value="1"/>
</dbReference>
<protein>
    <recommendedName>
        <fullName evidence="1">pyridoxal kinase</fullName>
        <ecNumber evidence="1">2.7.1.35</ecNumber>
    </recommendedName>
</protein>
<reference evidence="7 8" key="1">
    <citation type="submission" date="2022-04" db="EMBL/GenBank/DDBJ databases">
        <authorList>
            <person name="Ye Y.-Q."/>
            <person name="Du Z.-J."/>
        </authorList>
    </citation>
    <scope>NUCLEOTIDE SEQUENCE [LARGE SCALE GENOMIC DNA]</scope>
    <source>
        <strain evidence="7 8">A6E488</strain>
    </source>
</reference>
<dbReference type="RefSeq" id="WP_261617141.1">
    <property type="nucleotide sequence ID" value="NZ_JALIDZ010000008.1"/>
</dbReference>
<proteinExistence type="predicted"/>
<dbReference type="Gene3D" id="3.40.1190.20">
    <property type="match status" value="1"/>
</dbReference>
<dbReference type="InterPro" id="IPR029056">
    <property type="entry name" value="Ribokinase-like"/>
</dbReference>
<keyword evidence="2 7" id="KW-0808">Transferase</keyword>
<keyword evidence="8" id="KW-1185">Reference proteome</keyword>
<evidence type="ECO:0000256" key="4">
    <source>
        <dbReference type="ARBA" id="ARBA00022777"/>
    </source>
</evidence>
<dbReference type="GO" id="GO:0009443">
    <property type="term" value="P:pyridoxal 5'-phosphate salvage"/>
    <property type="evidence" value="ECO:0007669"/>
    <property type="project" value="InterPro"/>
</dbReference>
<accession>A0AAW5QZS6</accession>
<dbReference type="InterPro" id="IPR004625">
    <property type="entry name" value="PyrdxlKinase"/>
</dbReference>